<sequence length="84" mass="9925">MIHSASLEPKDATGEILDQPYFRYSIILAALLRKNELYKMARQLPFNFQEERMLLRMPPNYGFITSRYVIMRIDMCHEVSQGLI</sequence>
<dbReference type="Proteomes" id="UP000252519">
    <property type="component" value="Unassembled WGS sequence"/>
</dbReference>
<keyword evidence="2" id="KW-1185">Reference proteome</keyword>
<dbReference type="OrthoDB" id="5774191at2759"/>
<protein>
    <submittedName>
        <fullName evidence="1">Uncharacterized protein</fullName>
    </submittedName>
</protein>
<accession>A0A368GE09</accession>
<evidence type="ECO:0000313" key="2">
    <source>
        <dbReference type="Proteomes" id="UP000252519"/>
    </source>
</evidence>
<name>A0A368GE09_ANCCA</name>
<comment type="caution">
    <text evidence="1">The sequence shown here is derived from an EMBL/GenBank/DDBJ whole genome shotgun (WGS) entry which is preliminary data.</text>
</comment>
<organism evidence="1 2">
    <name type="scientific">Ancylostoma caninum</name>
    <name type="common">Dog hookworm</name>
    <dbReference type="NCBI Taxonomy" id="29170"/>
    <lineage>
        <taxon>Eukaryota</taxon>
        <taxon>Metazoa</taxon>
        <taxon>Ecdysozoa</taxon>
        <taxon>Nematoda</taxon>
        <taxon>Chromadorea</taxon>
        <taxon>Rhabditida</taxon>
        <taxon>Rhabditina</taxon>
        <taxon>Rhabditomorpha</taxon>
        <taxon>Strongyloidea</taxon>
        <taxon>Ancylostomatidae</taxon>
        <taxon>Ancylostomatinae</taxon>
        <taxon>Ancylostoma</taxon>
    </lineage>
</organism>
<reference evidence="1 2" key="1">
    <citation type="submission" date="2014-10" db="EMBL/GenBank/DDBJ databases">
        <title>Draft genome of the hookworm Ancylostoma caninum.</title>
        <authorList>
            <person name="Mitreva M."/>
        </authorList>
    </citation>
    <scope>NUCLEOTIDE SEQUENCE [LARGE SCALE GENOMIC DNA]</scope>
    <source>
        <strain evidence="1 2">Baltimore</strain>
    </source>
</reference>
<evidence type="ECO:0000313" key="1">
    <source>
        <dbReference type="EMBL" id="RCN41270.1"/>
    </source>
</evidence>
<proteinExistence type="predicted"/>
<gene>
    <name evidence="1" type="ORF">ANCCAN_12781</name>
</gene>
<dbReference type="AlphaFoldDB" id="A0A368GE09"/>
<dbReference type="EMBL" id="JOJR01000243">
    <property type="protein sequence ID" value="RCN41270.1"/>
    <property type="molecule type" value="Genomic_DNA"/>
</dbReference>